<evidence type="ECO:0000313" key="1">
    <source>
        <dbReference type="EMBL" id="KIY45160.1"/>
    </source>
</evidence>
<feature type="non-terminal residue" evidence="1">
    <location>
        <position position="1"/>
    </location>
</feature>
<proteinExistence type="predicted"/>
<evidence type="ECO:0000313" key="2">
    <source>
        <dbReference type="Proteomes" id="UP000054144"/>
    </source>
</evidence>
<protein>
    <submittedName>
        <fullName evidence="1">Uncharacterized protein</fullName>
    </submittedName>
</protein>
<reference evidence="1 2" key="1">
    <citation type="journal article" date="2015" name="Fungal Genet. Biol.">
        <title>Evolution of novel wood decay mechanisms in Agaricales revealed by the genome sequences of Fistulina hepatica and Cylindrobasidium torrendii.</title>
        <authorList>
            <person name="Floudas D."/>
            <person name="Held B.W."/>
            <person name="Riley R."/>
            <person name="Nagy L.G."/>
            <person name="Koehler G."/>
            <person name="Ransdell A.S."/>
            <person name="Younus H."/>
            <person name="Chow J."/>
            <person name="Chiniquy J."/>
            <person name="Lipzen A."/>
            <person name="Tritt A."/>
            <person name="Sun H."/>
            <person name="Haridas S."/>
            <person name="LaButti K."/>
            <person name="Ohm R.A."/>
            <person name="Kues U."/>
            <person name="Blanchette R.A."/>
            <person name="Grigoriev I.V."/>
            <person name="Minto R.E."/>
            <person name="Hibbett D.S."/>
        </authorList>
    </citation>
    <scope>NUCLEOTIDE SEQUENCE [LARGE SCALE GENOMIC DNA]</scope>
    <source>
        <strain evidence="1 2">ATCC 64428</strain>
    </source>
</reference>
<accession>A0A0D7A339</accession>
<feature type="non-terminal residue" evidence="1">
    <location>
        <position position="53"/>
    </location>
</feature>
<dbReference type="AlphaFoldDB" id="A0A0D7A339"/>
<sequence>KAFGIATLAVMSSAVAFMWGIKVYTGVRDTQEFGDRLRQKLAAYMPDLYAQIH</sequence>
<organism evidence="1 2">
    <name type="scientific">Fistulina hepatica ATCC 64428</name>
    <dbReference type="NCBI Taxonomy" id="1128425"/>
    <lineage>
        <taxon>Eukaryota</taxon>
        <taxon>Fungi</taxon>
        <taxon>Dikarya</taxon>
        <taxon>Basidiomycota</taxon>
        <taxon>Agaricomycotina</taxon>
        <taxon>Agaricomycetes</taxon>
        <taxon>Agaricomycetidae</taxon>
        <taxon>Agaricales</taxon>
        <taxon>Fistulinaceae</taxon>
        <taxon>Fistulina</taxon>
    </lineage>
</organism>
<dbReference type="Proteomes" id="UP000054144">
    <property type="component" value="Unassembled WGS sequence"/>
</dbReference>
<dbReference type="OrthoDB" id="5346979at2759"/>
<gene>
    <name evidence="1" type="ORF">FISHEDRAFT_12871</name>
</gene>
<dbReference type="EMBL" id="KN882061">
    <property type="protein sequence ID" value="KIY45160.1"/>
    <property type="molecule type" value="Genomic_DNA"/>
</dbReference>
<keyword evidence="2" id="KW-1185">Reference proteome</keyword>
<name>A0A0D7A339_9AGAR</name>